<dbReference type="Gene3D" id="3.10.105.10">
    <property type="entry name" value="Dipeptide-binding Protein, Domain 3"/>
    <property type="match status" value="1"/>
</dbReference>
<reference evidence="4 5" key="1">
    <citation type="journal article" date="2018" name="Environ. Microbiol.">
        <title>Novel energy conservation strategies and behaviour of Pelotomaculum schinkii driving syntrophic propionate catabolism.</title>
        <authorList>
            <person name="Hidalgo-Ahumada C.A.P."/>
            <person name="Nobu M.K."/>
            <person name="Narihiro T."/>
            <person name="Tamaki H."/>
            <person name="Liu W.T."/>
            <person name="Kamagata Y."/>
            <person name="Stams A.J.M."/>
            <person name="Imachi H."/>
            <person name="Sousa D.Z."/>
        </authorList>
    </citation>
    <scope>NUCLEOTIDE SEQUENCE [LARGE SCALE GENOMIC DNA]</scope>
    <source>
        <strain evidence="4 5">HH</strain>
    </source>
</reference>
<keyword evidence="1 2" id="KW-0732">Signal</keyword>
<dbReference type="Gene3D" id="3.90.76.10">
    <property type="entry name" value="Dipeptide-binding Protein, Domain 1"/>
    <property type="match status" value="1"/>
</dbReference>
<dbReference type="GO" id="GO:0042597">
    <property type="term" value="C:periplasmic space"/>
    <property type="evidence" value="ECO:0007669"/>
    <property type="project" value="UniProtKB-ARBA"/>
</dbReference>
<dbReference type="PROSITE" id="PS51257">
    <property type="entry name" value="PROKAR_LIPOPROTEIN"/>
    <property type="match status" value="1"/>
</dbReference>
<dbReference type="RefSeq" id="WP_190239607.1">
    <property type="nucleotide sequence ID" value="NZ_QFGA01000001.1"/>
</dbReference>
<dbReference type="CDD" id="cd08520">
    <property type="entry name" value="PBP2_NikA_DppA_OppA_like_21"/>
    <property type="match status" value="1"/>
</dbReference>
<dbReference type="InterPro" id="IPR000914">
    <property type="entry name" value="SBP_5_dom"/>
</dbReference>
<feature type="domain" description="Solute-binding protein family 5" evidence="3">
    <location>
        <begin position="85"/>
        <end position="444"/>
    </location>
</feature>
<dbReference type="PANTHER" id="PTHR30290:SF64">
    <property type="entry name" value="ABC TRANSPORTER PERIPLASMIC BINDING PROTEIN"/>
    <property type="match status" value="1"/>
</dbReference>
<dbReference type="GO" id="GO:0043190">
    <property type="term" value="C:ATP-binding cassette (ABC) transporter complex"/>
    <property type="evidence" value="ECO:0007669"/>
    <property type="project" value="InterPro"/>
</dbReference>
<protein>
    <submittedName>
        <fullName evidence="4">Heme-binding protein A</fullName>
    </submittedName>
</protein>
<proteinExistence type="predicted"/>
<feature type="chain" id="PRO_5038883155" evidence="2">
    <location>
        <begin position="27"/>
        <end position="536"/>
    </location>
</feature>
<name>A0A4Y7RG82_9FIRM</name>
<evidence type="ECO:0000313" key="4">
    <source>
        <dbReference type="EMBL" id="TEB07816.1"/>
    </source>
</evidence>
<dbReference type="Gene3D" id="3.40.190.10">
    <property type="entry name" value="Periplasmic binding protein-like II"/>
    <property type="match status" value="1"/>
</dbReference>
<dbReference type="AlphaFoldDB" id="A0A4Y7RG82"/>
<evidence type="ECO:0000256" key="1">
    <source>
        <dbReference type="ARBA" id="ARBA00022729"/>
    </source>
</evidence>
<keyword evidence="5" id="KW-1185">Reference proteome</keyword>
<organism evidence="4 5">
    <name type="scientific">Pelotomaculum schinkii</name>
    <dbReference type="NCBI Taxonomy" id="78350"/>
    <lineage>
        <taxon>Bacteria</taxon>
        <taxon>Bacillati</taxon>
        <taxon>Bacillota</taxon>
        <taxon>Clostridia</taxon>
        <taxon>Eubacteriales</taxon>
        <taxon>Desulfotomaculaceae</taxon>
        <taxon>Pelotomaculum</taxon>
    </lineage>
</organism>
<feature type="signal peptide" evidence="2">
    <location>
        <begin position="1"/>
        <end position="26"/>
    </location>
</feature>
<dbReference type="EMBL" id="QFGA01000001">
    <property type="protein sequence ID" value="TEB07816.1"/>
    <property type="molecule type" value="Genomic_DNA"/>
</dbReference>
<accession>A0A4Y7RG82</accession>
<sequence>MLKKRKRVLKVLGCLLVLAAYVLVTAGCGEKGVKESGGEASTYTIADPTGDWGFPSPYAHYARGPGYVRMSFIFDTLVWKDAGGYIPALAESWEYLKDEDAYLFRLRKDVTWHDGQKFTAGDVAFTINYTKKHPYQWVDTGVVKDVEALDEYTVKMYMEKPYAPFLELVGGTLPVLPEHIWKDVQEPRQFQQKEALTGTGPYKLVDYNKEQGTYLYEANEQYYQGAPGIKQLKFVKVGGEVSAAALRQKQAGVAQIPPEMAQELEKEGFKCLESSHDWVAKMVINHQKAPLDSQEFRQALAYAIDRQALVNTCLRGYGLAGSPGLLPPDNAWYNPRLDGQYSYDPGKSAELLAGLGYVKKGSYFEKDGQTLELELLVSGSGSTMQGAPGEREGEFIKGQLEQAGIKINLRSLEAKTLDNRVLENKFDLALSGHGGLGGDPENLNKAIIAKGFNSARYEQSEELNSLLKQQLAEMDQEKRRELVGRVQELYAREMPTLPLYYPNWYYAHNGQVNLFFTMQGIGSGVPLPFNKMVFVR</sequence>
<evidence type="ECO:0000259" key="3">
    <source>
        <dbReference type="Pfam" id="PF00496"/>
    </source>
</evidence>
<gene>
    <name evidence="4" type="primary">hbpA</name>
    <name evidence="4" type="ORF">Psch_01371</name>
</gene>
<dbReference type="Proteomes" id="UP000298324">
    <property type="component" value="Unassembled WGS sequence"/>
</dbReference>
<dbReference type="GO" id="GO:1904680">
    <property type="term" value="F:peptide transmembrane transporter activity"/>
    <property type="evidence" value="ECO:0007669"/>
    <property type="project" value="TreeGrafter"/>
</dbReference>
<evidence type="ECO:0000313" key="5">
    <source>
        <dbReference type="Proteomes" id="UP000298324"/>
    </source>
</evidence>
<dbReference type="PIRSF" id="PIRSF002741">
    <property type="entry name" value="MppA"/>
    <property type="match status" value="1"/>
</dbReference>
<dbReference type="SUPFAM" id="SSF53850">
    <property type="entry name" value="Periplasmic binding protein-like II"/>
    <property type="match status" value="1"/>
</dbReference>
<evidence type="ECO:0000256" key="2">
    <source>
        <dbReference type="SAM" id="SignalP"/>
    </source>
</evidence>
<comment type="caution">
    <text evidence="4">The sequence shown here is derived from an EMBL/GenBank/DDBJ whole genome shotgun (WGS) entry which is preliminary data.</text>
</comment>
<dbReference type="PANTHER" id="PTHR30290">
    <property type="entry name" value="PERIPLASMIC BINDING COMPONENT OF ABC TRANSPORTER"/>
    <property type="match status" value="1"/>
</dbReference>
<dbReference type="Pfam" id="PF00496">
    <property type="entry name" value="SBP_bac_5"/>
    <property type="match status" value="1"/>
</dbReference>
<dbReference type="InterPro" id="IPR039424">
    <property type="entry name" value="SBP_5"/>
</dbReference>
<dbReference type="InterPro" id="IPR030678">
    <property type="entry name" value="Peptide/Ni-bd"/>
</dbReference>
<dbReference type="GO" id="GO:0015833">
    <property type="term" value="P:peptide transport"/>
    <property type="evidence" value="ECO:0007669"/>
    <property type="project" value="TreeGrafter"/>
</dbReference>